<accession>A0AAN9MM58</accession>
<evidence type="ECO:0000313" key="2">
    <source>
        <dbReference type="Proteomes" id="UP001374584"/>
    </source>
</evidence>
<evidence type="ECO:0000313" key="1">
    <source>
        <dbReference type="EMBL" id="KAK7355374.1"/>
    </source>
</evidence>
<proteinExistence type="predicted"/>
<sequence>MSMEATVMGSISNIIKHRQLLHAPSQFELTPTNSEISNLLLRIFRIVDPEGYGPMWSGKSILELEI</sequence>
<organism evidence="1 2">
    <name type="scientific">Phaseolus coccineus</name>
    <name type="common">Scarlet runner bean</name>
    <name type="synonym">Phaseolus multiflorus</name>
    <dbReference type="NCBI Taxonomy" id="3886"/>
    <lineage>
        <taxon>Eukaryota</taxon>
        <taxon>Viridiplantae</taxon>
        <taxon>Streptophyta</taxon>
        <taxon>Embryophyta</taxon>
        <taxon>Tracheophyta</taxon>
        <taxon>Spermatophyta</taxon>
        <taxon>Magnoliopsida</taxon>
        <taxon>eudicotyledons</taxon>
        <taxon>Gunneridae</taxon>
        <taxon>Pentapetalae</taxon>
        <taxon>rosids</taxon>
        <taxon>fabids</taxon>
        <taxon>Fabales</taxon>
        <taxon>Fabaceae</taxon>
        <taxon>Papilionoideae</taxon>
        <taxon>50 kb inversion clade</taxon>
        <taxon>NPAAA clade</taxon>
        <taxon>indigoferoid/millettioid clade</taxon>
        <taxon>Phaseoleae</taxon>
        <taxon>Phaseolus</taxon>
    </lineage>
</organism>
<gene>
    <name evidence="1" type="ORF">VNO80_14629</name>
</gene>
<comment type="caution">
    <text evidence="1">The sequence shown here is derived from an EMBL/GenBank/DDBJ whole genome shotgun (WGS) entry which is preliminary data.</text>
</comment>
<reference evidence="1 2" key="1">
    <citation type="submission" date="2024-01" db="EMBL/GenBank/DDBJ databases">
        <title>The genomes of 5 underutilized Papilionoideae crops provide insights into root nodulation and disease resistanc.</title>
        <authorList>
            <person name="Jiang F."/>
        </authorList>
    </citation>
    <scope>NUCLEOTIDE SEQUENCE [LARGE SCALE GENOMIC DNA]</scope>
    <source>
        <strain evidence="1">JINMINGXINNONG_FW02</strain>
        <tissue evidence="1">Leaves</tissue>
    </source>
</reference>
<dbReference type="Proteomes" id="UP001374584">
    <property type="component" value="Unassembled WGS sequence"/>
</dbReference>
<dbReference type="AlphaFoldDB" id="A0AAN9MM58"/>
<dbReference type="EMBL" id="JAYMYR010000006">
    <property type="protein sequence ID" value="KAK7355374.1"/>
    <property type="molecule type" value="Genomic_DNA"/>
</dbReference>
<name>A0AAN9MM58_PHACN</name>
<keyword evidence="2" id="KW-1185">Reference proteome</keyword>
<protein>
    <submittedName>
        <fullName evidence="1">Uncharacterized protein</fullName>
    </submittedName>
</protein>